<keyword evidence="4" id="KW-1185">Reference proteome</keyword>
<name>A0AAV2BFY3_9ARAC</name>
<evidence type="ECO:0000256" key="2">
    <source>
        <dbReference type="SAM" id="Phobius"/>
    </source>
</evidence>
<comment type="caution">
    <text evidence="3">The sequence shown here is derived from an EMBL/GenBank/DDBJ whole genome shotgun (WGS) entry which is preliminary data.</text>
</comment>
<keyword evidence="2" id="KW-0472">Membrane</keyword>
<reference evidence="3 4" key="1">
    <citation type="submission" date="2024-04" db="EMBL/GenBank/DDBJ databases">
        <authorList>
            <person name="Rising A."/>
            <person name="Reimegard J."/>
            <person name="Sonavane S."/>
            <person name="Akerstrom W."/>
            <person name="Nylinder S."/>
            <person name="Hedman E."/>
            <person name="Kallberg Y."/>
        </authorList>
    </citation>
    <scope>NUCLEOTIDE SEQUENCE [LARGE SCALE GENOMIC DNA]</scope>
</reference>
<organism evidence="3 4">
    <name type="scientific">Larinioides sclopetarius</name>
    <dbReference type="NCBI Taxonomy" id="280406"/>
    <lineage>
        <taxon>Eukaryota</taxon>
        <taxon>Metazoa</taxon>
        <taxon>Ecdysozoa</taxon>
        <taxon>Arthropoda</taxon>
        <taxon>Chelicerata</taxon>
        <taxon>Arachnida</taxon>
        <taxon>Araneae</taxon>
        <taxon>Araneomorphae</taxon>
        <taxon>Entelegynae</taxon>
        <taxon>Araneoidea</taxon>
        <taxon>Araneidae</taxon>
        <taxon>Larinioides</taxon>
    </lineage>
</organism>
<gene>
    <name evidence="3" type="ORF">LARSCL_LOCUS18948</name>
</gene>
<keyword evidence="2" id="KW-1133">Transmembrane helix</keyword>
<protein>
    <submittedName>
        <fullName evidence="3">Uncharacterized protein</fullName>
    </submittedName>
</protein>
<feature type="region of interest" description="Disordered" evidence="1">
    <location>
        <begin position="60"/>
        <end position="111"/>
    </location>
</feature>
<feature type="transmembrane region" description="Helical" evidence="2">
    <location>
        <begin position="132"/>
        <end position="155"/>
    </location>
</feature>
<proteinExistence type="predicted"/>
<dbReference type="EMBL" id="CAXIEN010000355">
    <property type="protein sequence ID" value="CAL1294842.1"/>
    <property type="molecule type" value="Genomic_DNA"/>
</dbReference>
<accession>A0AAV2BFY3</accession>
<evidence type="ECO:0000256" key="1">
    <source>
        <dbReference type="SAM" id="MobiDB-lite"/>
    </source>
</evidence>
<feature type="compositionally biased region" description="Polar residues" evidence="1">
    <location>
        <begin position="60"/>
        <end position="69"/>
    </location>
</feature>
<evidence type="ECO:0000313" key="3">
    <source>
        <dbReference type="EMBL" id="CAL1294842.1"/>
    </source>
</evidence>
<feature type="transmembrane region" description="Helical" evidence="2">
    <location>
        <begin position="161"/>
        <end position="185"/>
    </location>
</feature>
<evidence type="ECO:0000313" key="4">
    <source>
        <dbReference type="Proteomes" id="UP001497382"/>
    </source>
</evidence>
<keyword evidence="2" id="KW-0812">Transmembrane</keyword>
<sequence length="194" mass="21373">MFGFRTNCSVFHYFQGHWRMDQKNLISSISLDVSYANAAFCFEDEGRTIKKLLGAISNETDFPDSTPNPAKSGETKPAASSSPNQVRKKPQTTGQHIAERSNRSKTKRQRFGRADVARQVARMNESSEFRECLSFLCVLLLGAAGVGVFLMLVQFSTKSTVAAAIAVIGASVILVFIFICITTLLRDGTSLHRD</sequence>
<feature type="compositionally biased region" description="Polar residues" evidence="1">
    <location>
        <begin position="78"/>
        <end position="95"/>
    </location>
</feature>
<dbReference type="Proteomes" id="UP001497382">
    <property type="component" value="Unassembled WGS sequence"/>
</dbReference>
<dbReference type="AlphaFoldDB" id="A0AAV2BFY3"/>